<comment type="caution">
    <text evidence="3">The sequence shown here is derived from an EMBL/GenBank/DDBJ whole genome shotgun (WGS) entry which is preliminary data.</text>
</comment>
<evidence type="ECO:0000313" key="3">
    <source>
        <dbReference type="EMBL" id="KAG7353773.1"/>
    </source>
</evidence>
<dbReference type="OrthoDB" id="41282at2759"/>
<feature type="compositionally biased region" description="Basic and acidic residues" evidence="2">
    <location>
        <begin position="59"/>
        <end position="74"/>
    </location>
</feature>
<evidence type="ECO:0000256" key="2">
    <source>
        <dbReference type="SAM" id="MobiDB-lite"/>
    </source>
</evidence>
<keyword evidence="1" id="KW-0175">Coiled coil</keyword>
<dbReference type="EMBL" id="JAGRRH010000016">
    <property type="protein sequence ID" value="KAG7353773.1"/>
    <property type="molecule type" value="Genomic_DNA"/>
</dbReference>
<feature type="region of interest" description="Disordered" evidence="2">
    <location>
        <begin position="161"/>
        <end position="203"/>
    </location>
</feature>
<evidence type="ECO:0000256" key="1">
    <source>
        <dbReference type="SAM" id="Coils"/>
    </source>
</evidence>
<feature type="compositionally biased region" description="Polar residues" evidence="2">
    <location>
        <begin position="229"/>
        <end position="242"/>
    </location>
</feature>
<name>A0A9K3PNF0_9STRA</name>
<dbReference type="AlphaFoldDB" id="A0A9K3PNF0"/>
<feature type="coiled-coil region" evidence="1">
    <location>
        <begin position="478"/>
        <end position="508"/>
    </location>
</feature>
<sequence>MMLSPERPPPIHNVFHQQHHSKNCPLKSDVGAAPPILPPPLSPSYHTHSQNQSSTIADLTKRRPIDPVFRSSEKHAHATVPRMNGMPYQQQQQQLQPNVKVFDPSSMTKQAAAAETATAEPVADTAGANDDGNPSKYEEEDDADIDKILDRLNEDFAVDEVERETQEHKEDKVVDHKSPDDDDDDGDDYDDDYYHRGCTVQPMPFEDNIDRLKEDFEDEHSCNQELQHTFQNRTEESVQSNEPELISRETDNRQKDTAEEDLIESSTDPSSTPIFETPTNRRIKPSRFVFLSDQKSVPNDMKRLQEHTIKRRRELLTKMHDIDCQVARLMAMFANEKMDMELAICDTFERTVANPLASAVERMAIQREASTSRMLGVANLERRLTYLDAQMVHHINVTLNDIKRDELESFHDELQQDLISEIRVETTKYDKVEAGIVRRFELVAGEIAKNFHKEGAARRAELGLLKNKIDTTIPQQQTDRLENTLSQIAQLRAKLRQERADRQAADAAILESIVSTTGTIKRAMMALVSDGENQQV</sequence>
<feature type="compositionally biased region" description="Polar residues" evidence="2">
    <location>
        <begin position="264"/>
        <end position="278"/>
    </location>
</feature>
<reference evidence="3" key="1">
    <citation type="journal article" date="2021" name="Sci. Rep.">
        <title>Diploid genomic architecture of Nitzschia inconspicua, an elite biomass production diatom.</title>
        <authorList>
            <person name="Oliver A."/>
            <person name="Podell S."/>
            <person name="Pinowska A."/>
            <person name="Traller J.C."/>
            <person name="Smith S.R."/>
            <person name="McClure R."/>
            <person name="Beliaev A."/>
            <person name="Bohutskyi P."/>
            <person name="Hill E.A."/>
            <person name="Rabines A."/>
            <person name="Zheng H."/>
            <person name="Allen L.Z."/>
            <person name="Kuo A."/>
            <person name="Grigoriev I.V."/>
            <person name="Allen A.E."/>
            <person name="Hazlebeck D."/>
            <person name="Allen E.E."/>
        </authorList>
    </citation>
    <scope>NUCLEOTIDE SEQUENCE</scope>
    <source>
        <strain evidence="3">Hildebrandi</strain>
    </source>
</reference>
<proteinExistence type="predicted"/>
<feature type="compositionally biased region" description="Basic and acidic residues" evidence="2">
    <location>
        <begin position="245"/>
        <end position="257"/>
    </location>
</feature>
<dbReference type="Proteomes" id="UP000693970">
    <property type="component" value="Unassembled WGS sequence"/>
</dbReference>
<evidence type="ECO:0000313" key="4">
    <source>
        <dbReference type="Proteomes" id="UP000693970"/>
    </source>
</evidence>
<feature type="compositionally biased region" description="Basic and acidic residues" evidence="2">
    <location>
        <begin position="163"/>
        <end position="179"/>
    </location>
</feature>
<feature type="compositionally biased region" description="Pro residues" evidence="2">
    <location>
        <begin position="1"/>
        <end position="11"/>
    </location>
</feature>
<feature type="compositionally biased region" description="Polar residues" evidence="2">
    <location>
        <begin position="45"/>
        <end position="57"/>
    </location>
</feature>
<organism evidence="3 4">
    <name type="scientific">Nitzschia inconspicua</name>
    <dbReference type="NCBI Taxonomy" id="303405"/>
    <lineage>
        <taxon>Eukaryota</taxon>
        <taxon>Sar</taxon>
        <taxon>Stramenopiles</taxon>
        <taxon>Ochrophyta</taxon>
        <taxon>Bacillariophyta</taxon>
        <taxon>Bacillariophyceae</taxon>
        <taxon>Bacillariophycidae</taxon>
        <taxon>Bacillariales</taxon>
        <taxon>Bacillariaceae</taxon>
        <taxon>Nitzschia</taxon>
    </lineage>
</organism>
<gene>
    <name evidence="3" type="ORF">IV203_003128</name>
</gene>
<accession>A0A9K3PNF0</accession>
<keyword evidence="4" id="KW-1185">Reference proteome</keyword>
<feature type="compositionally biased region" description="Low complexity" evidence="2">
    <location>
        <begin position="111"/>
        <end position="126"/>
    </location>
</feature>
<feature type="region of interest" description="Disordered" evidence="2">
    <location>
        <begin position="106"/>
        <end position="144"/>
    </location>
</feature>
<feature type="region of interest" description="Disordered" evidence="2">
    <location>
        <begin position="1"/>
        <end position="74"/>
    </location>
</feature>
<protein>
    <submittedName>
        <fullName evidence="3">Uncharacterized protein</fullName>
    </submittedName>
</protein>
<reference evidence="3" key="2">
    <citation type="submission" date="2021-04" db="EMBL/GenBank/DDBJ databases">
        <authorList>
            <person name="Podell S."/>
        </authorList>
    </citation>
    <scope>NUCLEOTIDE SEQUENCE</scope>
    <source>
        <strain evidence="3">Hildebrandi</strain>
    </source>
</reference>
<feature type="region of interest" description="Disordered" evidence="2">
    <location>
        <begin position="229"/>
        <end position="278"/>
    </location>
</feature>
<feature type="compositionally biased region" description="Acidic residues" evidence="2">
    <location>
        <begin position="180"/>
        <end position="191"/>
    </location>
</feature>